<dbReference type="Gene3D" id="3.40.50.920">
    <property type="match status" value="1"/>
</dbReference>
<organism evidence="16">
    <name type="scientific">hydrothermal vent metagenome</name>
    <dbReference type="NCBI Taxonomy" id="652676"/>
    <lineage>
        <taxon>unclassified sequences</taxon>
        <taxon>metagenomes</taxon>
        <taxon>ecological metagenomes</taxon>
    </lineage>
</organism>
<dbReference type="EMBL" id="FAXC01000411">
    <property type="protein sequence ID" value="CUV10393.1"/>
    <property type="molecule type" value="Genomic_DNA"/>
</dbReference>
<dbReference type="InterPro" id="IPR055152">
    <property type="entry name" value="Transketolase-like_C_2"/>
</dbReference>
<feature type="domain" description="Transketolase-like pyrimidine-binding" evidence="15">
    <location>
        <begin position="361"/>
        <end position="534"/>
    </location>
</feature>
<comment type="catalytic activity">
    <reaction evidence="14">
        <text>D-sedoheptulose 7-phosphate + D-glyceraldehyde 3-phosphate = aldehydo-D-ribose 5-phosphate + D-xylulose 5-phosphate</text>
        <dbReference type="Rhea" id="RHEA:10508"/>
        <dbReference type="ChEBI" id="CHEBI:57483"/>
        <dbReference type="ChEBI" id="CHEBI:57737"/>
        <dbReference type="ChEBI" id="CHEBI:58273"/>
        <dbReference type="ChEBI" id="CHEBI:59776"/>
        <dbReference type="EC" id="2.2.1.1"/>
    </reaction>
</comment>
<evidence type="ECO:0000259" key="15">
    <source>
        <dbReference type="SMART" id="SM00861"/>
    </source>
</evidence>
<comment type="subunit">
    <text evidence="7">Homodimer.</text>
</comment>
<evidence type="ECO:0000256" key="4">
    <source>
        <dbReference type="ARBA" id="ARBA00001946"/>
    </source>
</evidence>
<keyword evidence="13" id="KW-0786">Thiamine pyrophosphate</keyword>
<dbReference type="InterPro" id="IPR005478">
    <property type="entry name" value="Transketolase_bac-like"/>
</dbReference>
<dbReference type="GO" id="GO:0006098">
    <property type="term" value="P:pentose-phosphate shunt"/>
    <property type="evidence" value="ECO:0007669"/>
    <property type="project" value="TreeGrafter"/>
</dbReference>
<evidence type="ECO:0000256" key="9">
    <source>
        <dbReference type="ARBA" id="ARBA00022679"/>
    </source>
</evidence>
<gene>
    <name evidence="16" type="ORF">MGWOODY_Mmi1975</name>
</gene>
<keyword evidence="12" id="KW-0460">Magnesium</keyword>
<evidence type="ECO:0000256" key="14">
    <source>
        <dbReference type="ARBA" id="ARBA00049473"/>
    </source>
</evidence>
<dbReference type="SMART" id="SM00861">
    <property type="entry name" value="Transket_pyr"/>
    <property type="match status" value="1"/>
</dbReference>
<comment type="cofactor">
    <cofactor evidence="1">
        <name>Ca(2+)</name>
        <dbReference type="ChEBI" id="CHEBI:29108"/>
    </cofactor>
</comment>
<name>A0A160VI64_9ZZZZ</name>
<comment type="similarity">
    <text evidence="6">Belongs to the transketolase family.</text>
</comment>
<dbReference type="GO" id="GO:0004802">
    <property type="term" value="F:transketolase activity"/>
    <property type="evidence" value="ECO:0007669"/>
    <property type="project" value="UniProtKB-EC"/>
</dbReference>
<dbReference type="Pfam" id="PF02779">
    <property type="entry name" value="Transket_pyr"/>
    <property type="match status" value="1"/>
</dbReference>
<evidence type="ECO:0000256" key="5">
    <source>
        <dbReference type="ARBA" id="ARBA00001964"/>
    </source>
</evidence>
<dbReference type="CDD" id="cd02012">
    <property type="entry name" value="TPP_TK"/>
    <property type="match status" value="1"/>
</dbReference>
<keyword evidence="10" id="KW-0479">Metal-binding</keyword>
<dbReference type="FunFam" id="3.40.50.920:FF:000003">
    <property type="entry name" value="Transketolase"/>
    <property type="match status" value="1"/>
</dbReference>
<dbReference type="GO" id="GO:0046872">
    <property type="term" value="F:metal ion binding"/>
    <property type="evidence" value="ECO:0007669"/>
    <property type="project" value="UniProtKB-KW"/>
</dbReference>
<keyword evidence="9 16" id="KW-0808">Transferase</keyword>
<reference evidence="16" key="1">
    <citation type="submission" date="2015-10" db="EMBL/GenBank/DDBJ databases">
        <authorList>
            <person name="Gilbert D.G."/>
        </authorList>
    </citation>
    <scope>NUCLEOTIDE SEQUENCE</scope>
</reference>
<accession>A0A160VI64</accession>
<dbReference type="Pfam" id="PF00456">
    <property type="entry name" value="Transketolase_N"/>
    <property type="match status" value="1"/>
</dbReference>
<evidence type="ECO:0000313" key="16">
    <source>
        <dbReference type="EMBL" id="CUV10393.1"/>
    </source>
</evidence>
<dbReference type="CDD" id="cd07033">
    <property type="entry name" value="TPP_PYR_DXS_TK_like"/>
    <property type="match status" value="1"/>
</dbReference>
<dbReference type="Pfam" id="PF22613">
    <property type="entry name" value="Transketolase_C_1"/>
    <property type="match status" value="1"/>
</dbReference>
<evidence type="ECO:0000256" key="7">
    <source>
        <dbReference type="ARBA" id="ARBA00011738"/>
    </source>
</evidence>
<dbReference type="InterPro" id="IPR029061">
    <property type="entry name" value="THDP-binding"/>
</dbReference>
<protein>
    <recommendedName>
        <fullName evidence="8">transketolase</fullName>
        <ecNumber evidence="8">2.2.1.1</ecNumber>
    </recommendedName>
</protein>
<dbReference type="EC" id="2.2.1.1" evidence="8"/>
<evidence type="ECO:0000256" key="1">
    <source>
        <dbReference type="ARBA" id="ARBA00001913"/>
    </source>
</evidence>
<proteinExistence type="inferred from homology"/>
<evidence type="ECO:0000256" key="2">
    <source>
        <dbReference type="ARBA" id="ARBA00001936"/>
    </source>
</evidence>
<dbReference type="GO" id="GO:0005829">
    <property type="term" value="C:cytosol"/>
    <property type="evidence" value="ECO:0007669"/>
    <property type="project" value="TreeGrafter"/>
</dbReference>
<dbReference type="NCBIfam" id="TIGR00232">
    <property type="entry name" value="tktlase_bact"/>
    <property type="match status" value="1"/>
</dbReference>
<keyword evidence="11" id="KW-0106">Calcium</keyword>
<dbReference type="InterPro" id="IPR009014">
    <property type="entry name" value="Transketo_C/PFOR_II"/>
</dbReference>
<comment type="cofactor">
    <cofactor evidence="3">
        <name>Co(2+)</name>
        <dbReference type="ChEBI" id="CHEBI:48828"/>
    </cofactor>
</comment>
<dbReference type="SUPFAM" id="SSF52518">
    <property type="entry name" value="Thiamin diphosphate-binding fold (THDP-binding)"/>
    <property type="match status" value="2"/>
</dbReference>
<comment type="cofactor">
    <cofactor evidence="2">
        <name>Mn(2+)</name>
        <dbReference type="ChEBI" id="CHEBI:29035"/>
    </cofactor>
</comment>
<evidence type="ECO:0000256" key="6">
    <source>
        <dbReference type="ARBA" id="ARBA00007131"/>
    </source>
</evidence>
<evidence type="ECO:0000256" key="11">
    <source>
        <dbReference type="ARBA" id="ARBA00022837"/>
    </source>
</evidence>
<dbReference type="FunFam" id="3.40.50.970:FF:000045">
    <property type="entry name" value="Transketolase"/>
    <property type="match status" value="1"/>
</dbReference>
<dbReference type="Gene3D" id="3.40.50.970">
    <property type="match status" value="2"/>
</dbReference>
<evidence type="ECO:0000256" key="12">
    <source>
        <dbReference type="ARBA" id="ARBA00022842"/>
    </source>
</evidence>
<sequence>MRTYEDIDFFSEWSKEEQKQFALAVTKGLVMDMVRKANSGHSGGPMSSADFAHILFTEYLNFNPDDPEWFNRDRFVLSAGHESALLYAMLIQIGWLDMKDIQSFRQLHSRTPGHPEVEIPGVEATTGPLGQGFGMAVGMATAESILRGQFTQLVDNADALVGHYTYVLASDGDFQEPITLGAGSMAGHWGLSRLIVYYDSNNAQISGKVDRSDSTNYALVFEGFGWHVQEIDGHNHDQIREAIEKAQVVDRPSLIIGTTFMAQGSATMEGDHETHGAPLPQEEIDATKEKLGLPEEKFYLPKVVLDYFQSRFAELRELVSKWDKASKAAKENADFEALWEIAINGTLPEISYPEFEPGSSLATRKAFGATLDKFAEQVPSIIGGSADLEPSNYTGNFAKRYGDFSRKNRTGRNLAFGVREFPMAAALNGMALHGGVIPFGGTFLVFADYERPALRLAAIQQCGVIHEFTHDSFYVGEDGPTHQPIEHAMALRIIPNFNVFRPADAKETSACFRLAMDQKETPNALLLTRQGVQVLELEMDSIVDGVSKGAYSVMDCDNPELVFLATGSEVSLAIDVAKSMNDKRIRIVSMPCWEIFEKQSDEYKTSLIPDRGAMKISMEAGIIDGWEKYIGPNGLSIGINHFGASAPGKNLAKEFGFTADQVEVKIRDHLKALL</sequence>
<dbReference type="InterPro" id="IPR005475">
    <property type="entry name" value="Transketolase-like_Pyr-bd"/>
</dbReference>
<dbReference type="PANTHER" id="PTHR43522:SF2">
    <property type="entry name" value="TRANSKETOLASE 1-RELATED"/>
    <property type="match status" value="1"/>
</dbReference>
<evidence type="ECO:0000256" key="10">
    <source>
        <dbReference type="ARBA" id="ARBA00022723"/>
    </source>
</evidence>
<dbReference type="InterPro" id="IPR033247">
    <property type="entry name" value="Transketolase_fam"/>
</dbReference>
<comment type="cofactor">
    <cofactor evidence="5">
        <name>thiamine diphosphate</name>
        <dbReference type="ChEBI" id="CHEBI:58937"/>
    </cofactor>
</comment>
<evidence type="ECO:0000256" key="8">
    <source>
        <dbReference type="ARBA" id="ARBA00013152"/>
    </source>
</evidence>
<dbReference type="SUPFAM" id="SSF52922">
    <property type="entry name" value="TK C-terminal domain-like"/>
    <property type="match status" value="1"/>
</dbReference>
<evidence type="ECO:0000256" key="13">
    <source>
        <dbReference type="ARBA" id="ARBA00023052"/>
    </source>
</evidence>
<dbReference type="AlphaFoldDB" id="A0A160VI64"/>
<comment type="cofactor">
    <cofactor evidence="4">
        <name>Mg(2+)</name>
        <dbReference type="ChEBI" id="CHEBI:18420"/>
    </cofactor>
</comment>
<dbReference type="InterPro" id="IPR005474">
    <property type="entry name" value="Transketolase_N"/>
</dbReference>
<dbReference type="PANTHER" id="PTHR43522">
    <property type="entry name" value="TRANSKETOLASE"/>
    <property type="match status" value="1"/>
</dbReference>
<evidence type="ECO:0000256" key="3">
    <source>
        <dbReference type="ARBA" id="ARBA00001941"/>
    </source>
</evidence>